<accession>M7B3Y1</accession>
<dbReference type="EMBL" id="KB551238">
    <property type="protein sequence ID" value="EMP30210.1"/>
    <property type="molecule type" value="Genomic_DNA"/>
</dbReference>
<evidence type="ECO:0000313" key="4">
    <source>
        <dbReference type="Proteomes" id="UP000031443"/>
    </source>
</evidence>
<reference evidence="4" key="1">
    <citation type="journal article" date="2013" name="Nat. Genet.">
        <title>The draft genomes of soft-shell turtle and green sea turtle yield insights into the development and evolution of the turtle-specific body plan.</title>
        <authorList>
            <person name="Wang Z."/>
            <person name="Pascual-Anaya J."/>
            <person name="Zadissa A."/>
            <person name="Li W."/>
            <person name="Niimura Y."/>
            <person name="Huang Z."/>
            <person name="Li C."/>
            <person name="White S."/>
            <person name="Xiong Z."/>
            <person name="Fang D."/>
            <person name="Wang B."/>
            <person name="Ming Y."/>
            <person name="Chen Y."/>
            <person name="Zheng Y."/>
            <person name="Kuraku S."/>
            <person name="Pignatelli M."/>
            <person name="Herrero J."/>
            <person name="Beal K."/>
            <person name="Nozawa M."/>
            <person name="Li Q."/>
            <person name="Wang J."/>
            <person name="Zhang H."/>
            <person name="Yu L."/>
            <person name="Shigenobu S."/>
            <person name="Wang J."/>
            <person name="Liu J."/>
            <person name="Flicek P."/>
            <person name="Searle S."/>
            <person name="Wang J."/>
            <person name="Kuratani S."/>
            <person name="Yin Y."/>
            <person name="Aken B."/>
            <person name="Zhang G."/>
            <person name="Irie N."/>
        </authorList>
    </citation>
    <scope>NUCLEOTIDE SEQUENCE [LARGE SCALE GENOMIC DNA]</scope>
</reference>
<dbReference type="PANTHER" id="PTHR47595:SF1">
    <property type="entry name" value="MYB_SANT-LIKE DNA-BINDING DOMAIN-CONTAINING PROTEIN"/>
    <property type="match status" value="1"/>
</dbReference>
<keyword evidence="4" id="KW-1185">Reference proteome</keyword>
<dbReference type="Proteomes" id="UP000031443">
    <property type="component" value="Unassembled WGS sequence"/>
</dbReference>
<evidence type="ECO:0000259" key="2">
    <source>
        <dbReference type="Pfam" id="PF13837"/>
    </source>
</evidence>
<dbReference type="AlphaFoldDB" id="M7B3Y1"/>
<dbReference type="InterPro" id="IPR044822">
    <property type="entry name" value="Myb_DNA-bind_4"/>
</dbReference>
<protein>
    <submittedName>
        <fullName evidence="3">Zinc finger and SCAN domain-containing protein 29</fullName>
    </submittedName>
</protein>
<feature type="region of interest" description="Disordered" evidence="1">
    <location>
        <begin position="1"/>
        <end position="20"/>
    </location>
</feature>
<dbReference type="Gene3D" id="1.10.10.60">
    <property type="entry name" value="Homeodomain-like"/>
    <property type="match status" value="1"/>
</dbReference>
<dbReference type="Pfam" id="PF13837">
    <property type="entry name" value="Myb_DNA-bind_4"/>
    <property type="match status" value="1"/>
</dbReference>
<dbReference type="PANTHER" id="PTHR47595">
    <property type="entry name" value="HEAT SHOCK 70 KDA PROTEIN 14"/>
    <property type="match status" value="1"/>
</dbReference>
<name>M7B3Y1_CHEMY</name>
<feature type="region of interest" description="Disordered" evidence="1">
    <location>
        <begin position="133"/>
        <end position="163"/>
    </location>
</feature>
<feature type="compositionally biased region" description="Acidic residues" evidence="1">
    <location>
        <begin position="135"/>
        <end position="144"/>
    </location>
</feature>
<feature type="compositionally biased region" description="Polar residues" evidence="1">
    <location>
        <begin position="1"/>
        <end position="12"/>
    </location>
</feature>
<feature type="domain" description="Myb/SANT-like DNA-binding" evidence="2">
    <location>
        <begin position="20"/>
        <end position="108"/>
    </location>
</feature>
<evidence type="ECO:0000256" key="1">
    <source>
        <dbReference type="SAM" id="MobiDB-lite"/>
    </source>
</evidence>
<evidence type="ECO:0000313" key="3">
    <source>
        <dbReference type="EMBL" id="EMP30210.1"/>
    </source>
</evidence>
<proteinExistence type="predicted"/>
<sequence length="163" mass="18480">MQSPPSQETTQSRIRRRAPAWSEQEVLDLIACWGDKSVMAELRSKERNANTYSKVSRAMTERGYSRDTEQCHTKIKELKQVYQKAREVNGRSGSQPHTCRFYRELHAIMGSDATTTPPLSVDTCKGGVARSKEDEFLEDEEEEKDSAQAASGNPFFPLARNYS</sequence>
<organism evidence="3 4">
    <name type="scientific">Chelonia mydas</name>
    <name type="common">Green sea-turtle</name>
    <name type="synonym">Chelonia agassizi</name>
    <dbReference type="NCBI Taxonomy" id="8469"/>
    <lineage>
        <taxon>Eukaryota</taxon>
        <taxon>Metazoa</taxon>
        <taxon>Chordata</taxon>
        <taxon>Craniata</taxon>
        <taxon>Vertebrata</taxon>
        <taxon>Euteleostomi</taxon>
        <taxon>Archelosauria</taxon>
        <taxon>Testudinata</taxon>
        <taxon>Testudines</taxon>
        <taxon>Cryptodira</taxon>
        <taxon>Durocryptodira</taxon>
        <taxon>Americhelydia</taxon>
        <taxon>Chelonioidea</taxon>
        <taxon>Cheloniidae</taxon>
        <taxon>Chelonia</taxon>
    </lineage>
</organism>
<gene>
    <name evidence="3" type="ORF">UY3_12679</name>
</gene>
<dbReference type="FunFam" id="1.10.10.60:FF:000032">
    <property type="entry name" value="Zinc finger and SCAN domain-containing 20"/>
    <property type="match status" value="1"/>
</dbReference>